<dbReference type="SUPFAM" id="SSF140959">
    <property type="entry name" value="Indolic compounds 2,3-dioxygenase-like"/>
    <property type="match status" value="1"/>
</dbReference>
<dbReference type="EMBL" id="NHOI01000033">
    <property type="protein sequence ID" value="OVZ83357.1"/>
    <property type="molecule type" value="Genomic_DNA"/>
</dbReference>
<dbReference type="Proteomes" id="UP000196440">
    <property type="component" value="Unassembled WGS sequence"/>
</dbReference>
<dbReference type="RefSeq" id="WP_087816460.1">
    <property type="nucleotide sequence ID" value="NZ_CBCPKE010000005.1"/>
</dbReference>
<protein>
    <submittedName>
        <fullName evidence="1">Monodechloroaminopyrrolnitrin synthase PrnB</fullName>
    </submittedName>
</protein>
<dbReference type="AlphaFoldDB" id="A0A208ZSA0"/>
<dbReference type="GO" id="GO:0019441">
    <property type="term" value="P:L-tryptophan catabolic process to kynurenine"/>
    <property type="evidence" value="ECO:0007669"/>
    <property type="project" value="InterPro"/>
</dbReference>
<dbReference type="Pfam" id="PF08933">
    <property type="entry name" value="PrnB"/>
    <property type="match status" value="1"/>
</dbReference>
<dbReference type="Gene3D" id="1.20.58.480">
    <property type="match status" value="1"/>
</dbReference>
<dbReference type="GO" id="GO:0046872">
    <property type="term" value="F:metal ion binding"/>
    <property type="evidence" value="ECO:0007669"/>
    <property type="project" value="InterPro"/>
</dbReference>
<dbReference type="PROSITE" id="PS51257">
    <property type="entry name" value="PROKAR_LIPOPROTEIN"/>
    <property type="match status" value="1"/>
</dbReference>
<dbReference type="GO" id="GO:0020037">
    <property type="term" value="F:heme binding"/>
    <property type="evidence" value="ECO:0007669"/>
    <property type="project" value="InterPro"/>
</dbReference>
<name>A0A208ZSA0_YERIN</name>
<organism evidence="1 2">
    <name type="scientific">Yersinia intermedia</name>
    <dbReference type="NCBI Taxonomy" id="631"/>
    <lineage>
        <taxon>Bacteria</taxon>
        <taxon>Pseudomonadati</taxon>
        <taxon>Pseudomonadota</taxon>
        <taxon>Gammaproteobacteria</taxon>
        <taxon>Enterobacterales</taxon>
        <taxon>Yersiniaceae</taxon>
        <taxon>Yersinia</taxon>
    </lineage>
</organism>
<dbReference type="Gene3D" id="1.20.58.1320">
    <property type="match status" value="1"/>
</dbReference>
<proteinExistence type="predicted"/>
<accession>A0A208ZSA0</accession>
<comment type="caution">
    <text evidence="1">The sequence shown here is derived from an EMBL/GenBank/DDBJ whole genome shotgun (WGS) entry which is preliminary data.</text>
</comment>
<sequence length="361" mass="39413">MEHALSRVCVFAATHAAVAACDPLQARSLVLQLPGLNRNKDVPSIVGLLREFLPVRGVPPGWGFVEAAAAMRDIGFFLGSLKRHGHEPADVVPGLEPVLFELARMTDLPPRETLLHVTVWNPAAADAQRSYTGLRDEAHLIESVRISMAALEAAIAVTVELSDVPLRSPAFAQGCDELAAYLQKMVESIVYAYRFISPQVFYDELRPYYEPIRVGAQSYLGPGAVEMPLFVLDHLLWGSQSDHQAYREFKETYLPYVLPAYRAAYAQFAGRQALVDRAIGETRAAGAQGEPVRAGLVALNRVFVVLLRFRAPHLQLAGRVYEAGRSGPAIGSGGYAPGMLDDLLTLTLAARSRIRIALNES</sequence>
<evidence type="ECO:0000313" key="1">
    <source>
        <dbReference type="EMBL" id="OVZ83357.1"/>
    </source>
</evidence>
<dbReference type="InterPro" id="IPR037217">
    <property type="entry name" value="Trp/Indoleamine_2_3_dOase-like"/>
</dbReference>
<dbReference type="InterPro" id="IPR015029">
    <property type="entry name" value="PrnB"/>
</dbReference>
<reference evidence="1 2" key="1">
    <citation type="submission" date="2017-05" db="EMBL/GenBank/DDBJ databases">
        <title>Whole genome sequencing of Yersinia kristensenii.</title>
        <authorList>
            <person name="Campioni F."/>
        </authorList>
    </citation>
    <scope>NUCLEOTIDE SEQUENCE [LARGE SCALE GENOMIC DNA]</scope>
    <source>
        <strain evidence="1 2">CFSAN060536</strain>
    </source>
</reference>
<gene>
    <name evidence="1" type="ORF">CBW57_18925</name>
</gene>
<evidence type="ECO:0000313" key="2">
    <source>
        <dbReference type="Proteomes" id="UP000196440"/>
    </source>
</evidence>